<organism evidence="1 2">
    <name type="scientific">Mikania micrantha</name>
    <name type="common">bitter vine</name>
    <dbReference type="NCBI Taxonomy" id="192012"/>
    <lineage>
        <taxon>Eukaryota</taxon>
        <taxon>Viridiplantae</taxon>
        <taxon>Streptophyta</taxon>
        <taxon>Embryophyta</taxon>
        <taxon>Tracheophyta</taxon>
        <taxon>Spermatophyta</taxon>
        <taxon>Magnoliopsida</taxon>
        <taxon>eudicotyledons</taxon>
        <taxon>Gunneridae</taxon>
        <taxon>Pentapetalae</taxon>
        <taxon>asterids</taxon>
        <taxon>campanulids</taxon>
        <taxon>Asterales</taxon>
        <taxon>Asteraceae</taxon>
        <taxon>Asteroideae</taxon>
        <taxon>Heliantheae alliance</taxon>
        <taxon>Eupatorieae</taxon>
        <taxon>Mikania</taxon>
    </lineage>
</organism>
<accession>A0A5N6PXE3</accession>
<comment type="caution">
    <text evidence="1">The sequence shown here is derived from an EMBL/GenBank/DDBJ whole genome shotgun (WGS) entry which is preliminary data.</text>
</comment>
<proteinExistence type="predicted"/>
<dbReference type="EMBL" id="SZYD01000001">
    <property type="protein sequence ID" value="KAD7477074.1"/>
    <property type="molecule type" value="Genomic_DNA"/>
</dbReference>
<reference evidence="1 2" key="1">
    <citation type="submission" date="2019-05" db="EMBL/GenBank/DDBJ databases">
        <title>Mikania micrantha, genome provides insights into the molecular mechanism of rapid growth.</title>
        <authorList>
            <person name="Liu B."/>
        </authorList>
    </citation>
    <scope>NUCLEOTIDE SEQUENCE [LARGE SCALE GENOMIC DNA]</scope>
    <source>
        <strain evidence="1">NLD-2019</strain>
        <tissue evidence="1">Leaf</tissue>
    </source>
</reference>
<protein>
    <submittedName>
        <fullName evidence="1">Uncharacterized protein</fullName>
    </submittedName>
</protein>
<sequence length="110" mass="12462">MKASAEDGQGFVSQAGFVALGGFDEGRETRDSPYSSADRPHTNHAGFVNVSCANKEFVESFAWTPRTPKSVEKRRRYARLKFGFLVRERVREFEREKGLLAEFNEGNDLL</sequence>
<evidence type="ECO:0000313" key="1">
    <source>
        <dbReference type="EMBL" id="KAD7477074.1"/>
    </source>
</evidence>
<gene>
    <name evidence="1" type="ORF">E3N88_00210</name>
</gene>
<dbReference type="Proteomes" id="UP000326396">
    <property type="component" value="Linkage Group LG1"/>
</dbReference>
<name>A0A5N6PXE3_9ASTR</name>
<dbReference type="AlphaFoldDB" id="A0A5N6PXE3"/>
<evidence type="ECO:0000313" key="2">
    <source>
        <dbReference type="Proteomes" id="UP000326396"/>
    </source>
</evidence>
<keyword evidence="2" id="KW-1185">Reference proteome</keyword>